<accession>A0A2T5FV82</accession>
<dbReference type="InterPro" id="IPR025645">
    <property type="entry name" value="DUF4349"/>
</dbReference>
<sequence length="352" mass="37252">MRADADAPKDAAHEAASRHRSDREGIAPCRAARTGPPGSRTCPPNCPARHHCYSPPRDSAGGDMGRKGMAAITAMLVVAGCSRAPEGGSDVGTEGPQPLSVKKDLLSEAAPDASAATPIKVSIPQIAYTYQYAFRLPAAAIAPAQDRHIALCDQLGPERCRVLNMERAISESASGSLTLMVRAGLARSFGRALSAATVQAGGRQTDSSIQAEDLSKQIVDTEARLRAKQALADRLIGLLKTRSGPVADLVAAERAVADVQEEIDAARSWLAEARGRLAMSTFELSYASDGPLGSGFLEPLRRSLGTMTSLFSQSLSFLILLLAAILPWALTGGTALLAWRFIRRRRAIDDAE</sequence>
<organism evidence="4 5">
    <name type="scientific">Sphingomonas oleivorans</name>
    <dbReference type="NCBI Taxonomy" id="1735121"/>
    <lineage>
        <taxon>Bacteria</taxon>
        <taxon>Pseudomonadati</taxon>
        <taxon>Pseudomonadota</taxon>
        <taxon>Alphaproteobacteria</taxon>
        <taxon>Sphingomonadales</taxon>
        <taxon>Sphingomonadaceae</taxon>
        <taxon>Sphingomonas</taxon>
    </lineage>
</organism>
<keyword evidence="2" id="KW-0472">Membrane</keyword>
<proteinExistence type="predicted"/>
<dbReference type="EMBL" id="NWBU01000014">
    <property type="protein sequence ID" value="PTQ08861.1"/>
    <property type="molecule type" value="Genomic_DNA"/>
</dbReference>
<keyword evidence="2" id="KW-1133">Transmembrane helix</keyword>
<dbReference type="AlphaFoldDB" id="A0A2T5FV82"/>
<dbReference type="OrthoDB" id="7448632at2"/>
<keyword evidence="5" id="KW-1185">Reference proteome</keyword>
<evidence type="ECO:0000313" key="5">
    <source>
        <dbReference type="Proteomes" id="UP000244162"/>
    </source>
</evidence>
<keyword evidence="2" id="KW-0812">Transmembrane</keyword>
<feature type="compositionally biased region" description="Basic and acidic residues" evidence="1">
    <location>
        <begin position="1"/>
        <end position="25"/>
    </location>
</feature>
<evidence type="ECO:0000313" key="4">
    <source>
        <dbReference type="EMBL" id="PTQ08861.1"/>
    </source>
</evidence>
<name>A0A2T5FV82_9SPHN</name>
<gene>
    <name evidence="4" type="ORF">CLG96_14860</name>
</gene>
<reference evidence="4 5" key="1">
    <citation type="submission" date="2017-09" db="EMBL/GenBank/DDBJ databases">
        <title>Sphingomonas panjinensis sp.nov., isolated from oil-contaminated soil.</title>
        <authorList>
            <person name="Wang L."/>
            <person name="Chen L."/>
        </authorList>
    </citation>
    <scope>NUCLEOTIDE SEQUENCE [LARGE SCALE GENOMIC DNA]</scope>
    <source>
        <strain evidence="4 5">FW-11</strain>
    </source>
</reference>
<evidence type="ECO:0000256" key="2">
    <source>
        <dbReference type="SAM" id="Phobius"/>
    </source>
</evidence>
<evidence type="ECO:0000259" key="3">
    <source>
        <dbReference type="Pfam" id="PF14257"/>
    </source>
</evidence>
<comment type="caution">
    <text evidence="4">The sequence shown here is derived from an EMBL/GenBank/DDBJ whole genome shotgun (WGS) entry which is preliminary data.</text>
</comment>
<dbReference type="Proteomes" id="UP000244162">
    <property type="component" value="Unassembled WGS sequence"/>
</dbReference>
<evidence type="ECO:0000256" key="1">
    <source>
        <dbReference type="SAM" id="MobiDB-lite"/>
    </source>
</evidence>
<feature type="domain" description="DUF4349" evidence="3">
    <location>
        <begin position="125"/>
        <end position="340"/>
    </location>
</feature>
<protein>
    <recommendedName>
        <fullName evidence="3">DUF4349 domain-containing protein</fullName>
    </recommendedName>
</protein>
<feature type="transmembrane region" description="Helical" evidence="2">
    <location>
        <begin position="317"/>
        <end position="339"/>
    </location>
</feature>
<dbReference type="Pfam" id="PF14257">
    <property type="entry name" value="DUF4349"/>
    <property type="match status" value="1"/>
</dbReference>
<feature type="region of interest" description="Disordered" evidence="1">
    <location>
        <begin position="1"/>
        <end position="46"/>
    </location>
</feature>